<comment type="caution">
    <text evidence="1">The sequence shown here is derived from an EMBL/GenBank/DDBJ whole genome shotgun (WGS) entry which is preliminary data.</text>
</comment>
<name>A0ABV9WBB8_9ACTN</name>
<accession>A0ABV9WBB8</accession>
<sequence length="123" mass="13613">MTQSEPRRWSGIPVVSNVRSAQFQADFKQHMKTEGVRGVVRIHGQEQISGLAWRFDATLELPGHAPHRGAFRCVVNSADRRNLAPGTERPVVVAPGFILVYPKGSPAQDKLPGYHVMCQPLDT</sequence>
<dbReference type="RefSeq" id="WP_380124514.1">
    <property type="nucleotide sequence ID" value="NZ_JBHSIU010000066.1"/>
</dbReference>
<dbReference type="Proteomes" id="UP001595912">
    <property type="component" value="Unassembled WGS sequence"/>
</dbReference>
<reference evidence="2" key="1">
    <citation type="journal article" date="2019" name="Int. J. Syst. Evol. Microbiol.">
        <title>The Global Catalogue of Microorganisms (GCM) 10K type strain sequencing project: providing services to taxonomists for standard genome sequencing and annotation.</title>
        <authorList>
            <consortium name="The Broad Institute Genomics Platform"/>
            <consortium name="The Broad Institute Genome Sequencing Center for Infectious Disease"/>
            <person name="Wu L."/>
            <person name="Ma J."/>
        </authorList>
    </citation>
    <scope>NUCLEOTIDE SEQUENCE [LARGE SCALE GENOMIC DNA]</scope>
    <source>
        <strain evidence="2">CGMCC 4.7152</strain>
    </source>
</reference>
<keyword evidence="2" id="KW-1185">Reference proteome</keyword>
<proteinExistence type="predicted"/>
<protein>
    <submittedName>
        <fullName evidence="1">Uncharacterized protein</fullName>
    </submittedName>
</protein>
<dbReference type="EMBL" id="JBHSIU010000066">
    <property type="protein sequence ID" value="MFC5004531.1"/>
    <property type="molecule type" value="Genomic_DNA"/>
</dbReference>
<evidence type="ECO:0000313" key="1">
    <source>
        <dbReference type="EMBL" id="MFC5004531.1"/>
    </source>
</evidence>
<gene>
    <name evidence="1" type="ORF">ACFPIJ_42745</name>
</gene>
<organism evidence="1 2">
    <name type="scientific">Dactylosporangium cerinum</name>
    <dbReference type="NCBI Taxonomy" id="1434730"/>
    <lineage>
        <taxon>Bacteria</taxon>
        <taxon>Bacillati</taxon>
        <taxon>Actinomycetota</taxon>
        <taxon>Actinomycetes</taxon>
        <taxon>Micromonosporales</taxon>
        <taxon>Micromonosporaceae</taxon>
        <taxon>Dactylosporangium</taxon>
    </lineage>
</organism>
<evidence type="ECO:0000313" key="2">
    <source>
        <dbReference type="Proteomes" id="UP001595912"/>
    </source>
</evidence>